<dbReference type="SUPFAM" id="SSF53756">
    <property type="entry name" value="UDP-Glycosyltransferase/glycogen phosphorylase"/>
    <property type="match status" value="1"/>
</dbReference>
<dbReference type="InterPro" id="IPR001296">
    <property type="entry name" value="Glyco_trans_1"/>
</dbReference>
<dbReference type="Pfam" id="PF13439">
    <property type="entry name" value="Glyco_transf_4"/>
    <property type="match status" value="1"/>
</dbReference>
<sequence>MKRITFLIDSMSGGGAERQLATLANELVNDYEITIVTFCDINDHYYLNPSIKRIRLGYRRSRCMICRFLRTIIYFNKVNTDVVITYGQRSSFLGLLSLWFRKSIRVIASERNLTTDKPGRYENMLFSRLYVRASFIVPNSYSQARYIIAKRPDLKNKIITITNYTDLKVFTPTKDETYDDSMINIGVFARYHKQKNFERFAKAIKCVRELTDKRFVVNWYGRKKNGSGEFEPYYLMCEDIILKEGLSDVVYLNDQVREIVPILREQDVICQPSLFEGFSNSISEAICCGKPMLVSDVSDNSIMVKDGENGILFNPYDVDDITRSIVRFLDLPKSKKKRMGERSREIAESLFDLKYFKNQYIKLIEK</sequence>
<feature type="domain" description="Glycosyl transferase family 1" evidence="1">
    <location>
        <begin position="186"/>
        <end position="345"/>
    </location>
</feature>
<dbReference type="CDD" id="cd03801">
    <property type="entry name" value="GT4_PimA-like"/>
    <property type="match status" value="1"/>
</dbReference>
<evidence type="ECO:0000259" key="2">
    <source>
        <dbReference type="Pfam" id="PF13439"/>
    </source>
</evidence>
<evidence type="ECO:0000259" key="1">
    <source>
        <dbReference type="Pfam" id="PF00534"/>
    </source>
</evidence>
<dbReference type="RefSeq" id="WP_122144300.1">
    <property type="nucleotide sequence ID" value="NZ_DAWDTF010000007.1"/>
</dbReference>
<evidence type="ECO:0000313" key="3">
    <source>
        <dbReference type="EMBL" id="MCB6519346.1"/>
    </source>
</evidence>
<dbReference type="PANTHER" id="PTHR12526">
    <property type="entry name" value="GLYCOSYLTRANSFERASE"/>
    <property type="match status" value="1"/>
</dbReference>
<dbReference type="Pfam" id="PF00534">
    <property type="entry name" value="Glycos_transf_1"/>
    <property type="match status" value="1"/>
</dbReference>
<dbReference type="Gene3D" id="3.40.50.2000">
    <property type="entry name" value="Glycogen Phosphorylase B"/>
    <property type="match status" value="2"/>
</dbReference>
<evidence type="ECO:0000313" key="4">
    <source>
        <dbReference type="Proteomes" id="UP001198806"/>
    </source>
</evidence>
<organism evidence="3 4">
    <name type="scientific">Parabacteroides distasonis</name>
    <dbReference type="NCBI Taxonomy" id="823"/>
    <lineage>
        <taxon>Bacteria</taxon>
        <taxon>Pseudomonadati</taxon>
        <taxon>Bacteroidota</taxon>
        <taxon>Bacteroidia</taxon>
        <taxon>Bacteroidales</taxon>
        <taxon>Tannerellaceae</taxon>
        <taxon>Parabacteroides</taxon>
    </lineage>
</organism>
<dbReference type="EMBL" id="JAJCNI010000022">
    <property type="protein sequence ID" value="MCB6519346.1"/>
    <property type="molecule type" value="Genomic_DNA"/>
</dbReference>
<dbReference type="InterPro" id="IPR028098">
    <property type="entry name" value="Glyco_trans_4-like_N"/>
</dbReference>
<protein>
    <submittedName>
        <fullName evidence="3">Glycosyltransferase family 4 protein</fullName>
    </submittedName>
</protein>
<name>A0AAP2VLM7_PARDI</name>
<gene>
    <name evidence="3" type="ORF">LI194_16275</name>
</gene>
<dbReference type="Proteomes" id="UP001198806">
    <property type="component" value="Unassembled WGS sequence"/>
</dbReference>
<feature type="domain" description="Glycosyltransferase subfamily 4-like N-terminal" evidence="2">
    <location>
        <begin position="14"/>
        <end position="167"/>
    </location>
</feature>
<accession>A0AAP2VLM7</accession>
<dbReference type="AlphaFoldDB" id="A0AAP2VLM7"/>
<proteinExistence type="predicted"/>
<reference evidence="3" key="1">
    <citation type="submission" date="2021-10" db="EMBL/GenBank/DDBJ databases">
        <title>Collection of gut derived symbiotic bacterial strains cultured from healthy donors.</title>
        <authorList>
            <person name="Lin H."/>
            <person name="Littmann E."/>
            <person name="Kohout C."/>
            <person name="Pamer E.G."/>
        </authorList>
    </citation>
    <scope>NUCLEOTIDE SEQUENCE</scope>
    <source>
        <strain evidence="3">DFI.2.94</strain>
    </source>
</reference>
<comment type="caution">
    <text evidence="3">The sequence shown here is derived from an EMBL/GenBank/DDBJ whole genome shotgun (WGS) entry which is preliminary data.</text>
</comment>
<dbReference type="PANTHER" id="PTHR12526:SF630">
    <property type="entry name" value="GLYCOSYLTRANSFERASE"/>
    <property type="match status" value="1"/>
</dbReference>
<dbReference type="GO" id="GO:0016757">
    <property type="term" value="F:glycosyltransferase activity"/>
    <property type="evidence" value="ECO:0007669"/>
    <property type="project" value="InterPro"/>
</dbReference>